<dbReference type="CDD" id="cd00293">
    <property type="entry name" value="USP-like"/>
    <property type="match status" value="1"/>
</dbReference>
<comment type="similarity">
    <text evidence="1">Belongs to the universal stress protein A family.</text>
</comment>
<accession>A0A2N0VKW9</accession>
<name>A0A2N0VKW9_9BACT</name>
<dbReference type="InterPro" id="IPR006015">
    <property type="entry name" value="Universal_stress_UspA"/>
</dbReference>
<evidence type="ECO:0000256" key="1">
    <source>
        <dbReference type="ARBA" id="ARBA00008791"/>
    </source>
</evidence>
<evidence type="ECO:0000259" key="2">
    <source>
        <dbReference type="Pfam" id="PF00582"/>
    </source>
</evidence>
<dbReference type="SUPFAM" id="SSF52402">
    <property type="entry name" value="Adenine nucleotide alpha hydrolases-like"/>
    <property type="match status" value="2"/>
</dbReference>
<dbReference type="EMBL" id="PISP01000001">
    <property type="protein sequence ID" value="PKD44838.1"/>
    <property type="molecule type" value="Genomic_DNA"/>
</dbReference>
<gene>
    <name evidence="3" type="ORF">CWD77_05085</name>
</gene>
<sequence length="277" mass="31689">MSKINSLLVPTDFSSKSDIAIRYACEIASYTDAQILFMHVIEQPYDFPSRVEEVLESKKKESADKLAKLIDGLHSTDEFRHIQMKGTVEVGNPSTMFVNAAKTGKFDMIIVGLGGEHDLKKALYGSITNNILLESPIPVFAISKRIDYRQPKQLFFATALREQDIKPIKQMKKLSIELGVKLRLIHIVENKGKREEKGKKFLKKLQKELNDSQLKIEFYEDKSFFEGITRLIGGDQHTILVTTRYKKRFMEWLITRSNARVLAQIVAVPLIMIPNDE</sequence>
<dbReference type="OrthoDB" id="9788959at2"/>
<reference evidence="3 4" key="1">
    <citation type="submission" date="2017-11" db="EMBL/GenBank/DDBJ databases">
        <title>Rhodohalobacter 15182 sp. nov., isolated from a salt lake.</title>
        <authorList>
            <person name="Han S."/>
        </authorList>
    </citation>
    <scope>NUCLEOTIDE SEQUENCE [LARGE SCALE GENOMIC DNA]</scope>
    <source>
        <strain evidence="3 4">15182</strain>
    </source>
</reference>
<dbReference type="Gene3D" id="3.40.50.12370">
    <property type="match status" value="1"/>
</dbReference>
<feature type="domain" description="UspA" evidence="2">
    <location>
        <begin position="6"/>
        <end position="141"/>
    </location>
</feature>
<evidence type="ECO:0000313" key="4">
    <source>
        <dbReference type="Proteomes" id="UP000233398"/>
    </source>
</evidence>
<comment type="caution">
    <text evidence="3">The sequence shown here is derived from an EMBL/GenBank/DDBJ whole genome shotgun (WGS) entry which is preliminary data.</text>
</comment>
<dbReference type="PANTHER" id="PTHR46268:SF6">
    <property type="entry name" value="UNIVERSAL STRESS PROTEIN UP12"/>
    <property type="match status" value="1"/>
</dbReference>
<dbReference type="Pfam" id="PF00582">
    <property type="entry name" value="Usp"/>
    <property type="match status" value="1"/>
</dbReference>
<proteinExistence type="inferred from homology"/>
<dbReference type="InterPro" id="IPR006016">
    <property type="entry name" value="UspA"/>
</dbReference>
<dbReference type="Proteomes" id="UP000233398">
    <property type="component" value="Unassembled WGS sequence"/>
</dbReference>
<organism evidence="3 4">
    <name type="scientific">Rhodohalobacter barkolensis</name>
    <dbReference type="NCBI Taxonomy" id="2053187"/>
    <lineage>
        <taxon>Bacteria</taxon>
        <taxon>Pseudomonadati</taxon>
        <taxon>Balneolota</taxon>
        <taxon>Balneolia</taxon>
        <taxon>Balneolales</taxon>
        <taxon>Balneolaceae</taxon>
        <taxon>Rhodohalobacter</taxon>
    </lineage>
</organism>
<dbReference type="PANTHER" id="PTHR46268">
    <property type="entry name" value="STRESS RESPONSE PROTEIN NHAX"/>
    <property type="match status" value="1"/>
</dbReference>
<dbReference type="RefSeq" id="WP_101072126.1">
    <property type="nucleotide sequence ID" value="NZ_PISP01000001.1"/>
</dbReference>
<evidence type="ECO:0000313" key="3">
    <source>
        <dbReference type="EMBL" id="PKD44838.1"/>
    </source>
</evidence>
<dbReference type="PRINTS" id="PR01438">
    <property type="entry name" value="UNVRSLSTRESS"/>
</dbReference>
<protein>
    <recommendedName>
        <fullName evidence="2">UspA domain-containing protein</fullName>
    </recommendedName>
</protein>
<keyword evidence="4" id="KW-1185">Reference proteome</keyword>
<dbReference type="AlphaFoldDB" id="A0A2N0VKW9"/>